<comment type="caution">
    <text evidence="2">The sequence shown here is derived from an EMBL/GenBank/DDBJ whole genome shotgun (WGS) entry which is preliminary data.</text>
</comment>
<accession>A0AAD5UET6</accession>
<sequence length="264" mass="26848">MIFIAALLHQTLAYTGDLSFYGNGGDNPFVRPAIGACAMDPNSGVTDIASANFVAVSQAVFDPSKCGQCVQISYNGKTAIGANVDRCPGCKGAAGLDLSPALFLQLADSGLDQGILPGATWEYVTCPSSIAVHTIPGLQGVAGAPIIAAGQAVQASNTQSSQNNAPAPNPVPAVTQAPVPIPVAPNNDTPPTVTPSPLAQYLIVSPPEGPAAEPIVDSNGCGGSRIMFCVDGDKFAYCSQPTIVQQCPYCKSTSDNIAVLCNSP</sequence>
<proteinExistence type="predicted"/>
<dbReference type="InterPro" id="IPR051477">
    <property type="entry name" value="Expansin_CellWall"/>
</dbReference>
<evidence type="ECO:0000313" key="3">
    <source>
        <dbReference type="Proteomes" id="UP001210925"/>
    </source>
</evidence>
<evidence type="ECO:0000313" key="2">
    <source>
        <dbReference type="EMBL" id="KAJ3256111.1"/>
    </source>
</evidence>
<gene>
    <name evidence="2" type="ORF">HK103_005680</name>
</gene>
<dbReference type="Proteomes" id="UP001210925">
    <property type="component" value="Unassembled WGS sequence"/>
</dbReference>
<keyword evidence="1" id="KW-0732">Signal</keyword>
<keyword evidence="3" id="KW-1185">Reference proteome</keyword>
<dbReference type="PANTHER" id="PTHR31836:SF28">
    <property type="entry name" value="SRCR DOMAIN-CONTAINING PROTEIN-RELATED"/>
    <property type="match status" value="1"/>
</dbReference>
<dbReference type="AlphaFoldDB" id="A0AAD5UET6"/>
<name>A0AAD5UET6_9FUNG</name>
<dbReference type="EMBL" id="JADGKB010000055">
    <property type="protein sequence ID" value="KAJ3256111.1"/>
    <property type="molecule type" value="Genomic_DNA"/>
</dbReference>
<organism evidence="2 3">
    <name type="scientific">Boothiomyces macroporosus</name>
    <dbReference type="NCBI Taxonomy" id="261099"/>
    <lineage>
        <taxon>Eukaryota</taxon>
        <taxon>Fungi</taxon>
        <taxon>Fungi incertae sedis</taxon>
        <taxon>Chytridiomycota</taxon>
        <taxon>Chytridiomycota incertae sedis</taxon>
        <taxon>Chytridiomycetes</taxon>
        <taxon>Rhizophydiales</taxon>
        <taxon>Terramycetaceae</taxon>
        <taxon>Boothiomyces</taxon>
    </lineage>
</organism>
<reference evidence="2" key="1">
    <citation type="submission" date="2020-05" db="EMBL/GenBank/DDBJ databases">
        <title>Phylogenomic resolution of chytrid fungi.</title>
        <authorList>
            <person name="Stajich J.E."/>
            <person name="Amses K."/>
            <person name="Simmons R."/>
            <person name="Seto K."/>
            <person name="Myers J."/>
            <person name="Bonds A."/>
            <person name="Quandt C.A."/>
            <person name="Barry K."/>
            <person name="Liu P."/>
            <person name="Grigoriev I."/>
            <person name="Longcore J.E."/>
            <person name="James T.Y."/>
        </authorList>
    </citation>
    <scope>NUCLEOTIDE SEQUENCE</scope>
    <source>
        <strain evidence="2">PLAUS21</strain>
    </source>
</reference>
<dbReference type="SUPFAM" id="SSF50685">
    <property type="entry name" value="Barwin-like endoglucanases"/>
    <property type="match status" value="1"/>
</dbReference>
<dbReference type="Gene3D" id="2.40.40.10">
    <property type="entry name" value="RlpA-like domain"/>
    <property type="match status" value="1"/>
</dbReference>
<dbReference type="CDD" id="cd22191">
    <property type="entry name" value="DPBB_RlpA_EXP_N-like"/>
    <property type="match status" value="1"/>
</dbReference>
<dbReference type="InterPro" id="IPR036908">
    <property type="entry name" value="RlpA-like_sf"/>
</dbReference>
<evidence type="ECO:0000256" key="1">
    <source>
        <dbReference type="ARBA" id="ARBA00022729"/>
    </source>
</evidence>
<protein>
    <submittedName>
        <fullName evidence="2">Uncharacterized protein</fullName>
    </submittedName>
</protein>
<dbReference type="PANTHER" id="PTHR31836">
    <property type="match status" value="1"/>
</dbReference>